<keyword evidence="8" id="KW-1185">Reference proteome</keyword>
<organism evidence="7 8">
    <name type="scientific">Channa argus</name>
    <name type="common">Northern snakehead</name>
    <name type="synonym">Ophicephalus argus</name>
    <dbReference type="NCBI Taxonomy" id="215402"/>
    <lineage>
        <taxon>Eukaryota</taxon>
        <taxon>Metazoa</taxon>
        <taxon>Chordata</taxon>
        <taxon>Craniata</taxon>
        <taxon>Vertebrata</taxon>
        <taxon>Euteleostomi</taxon>
        <taxon>Actinopterygii</taxon>
        <taxon>Neopterygii</taxon>
        <taxon>Teleostei</taxon>
        <taxon>Neoteleostei</taxon>
        <taxon>Acanthomorphata</taxon>
        <taxon>Anabantaria</taxon>
        <taxon>Anabantiformes</taxon>
        <taxon>Channoidei</taxon>
        <taxon>Channidae</taxon>
        <taxon>Channa</taxon>
    </lineage>
</organism>
<dbReference type="GO" id="GO:0016020">
    <property type="term" value="C:membrane"/>
    <property type="evidence" value="ECO:0007669"/>
    <property type="project" value="UniProtKB-SubCell"/>
</dbReference>
<proteinExistence type="inferred from homology"/>
<dbReference type="Proteomes" id="UP000503349">
    <property type="component" value="Chromosome 11"/>
</dbReference>
<evidence type="ECO:0000256" key="2">
    <source>
        <dbReference type="ARBA" id="ARBA00008670"/>
    </source>
</evidence>
<dbReference type="Gene3D" id="2.60.120.40">
    <property type="match status" value="1"/>
</dbReference>
<dbReference type="InterPro" id="IPR008983">
    <property type="entry name" value="Tumour_necrosis_fac-like_dom"/>
</dbReference>
<evidence type="ECO:0000256" key="1">
    <source>
        <dbReference type="ARBA" id="ARBA00004370"/>
    </source>
</evidence>
<evidence type="ECO:0000313" key="7">
    <source>
        <dbReference type="EMBL" id="KAF3696274.1"/>
    </source>
</evidence>
<dbReference type="GO" id="GO:0006955">
    <property type="term" value="P:immune response"/>
    <property type="evidence" value="ECO:0007669"/>
    <property type="project" value="InterPro"/>
</dbReference>
<comment type="subcellular location">
    <subcellularLocation>
        <location evidence="1">Membrane</location>
    </subcellularLocation>
</comment>
<dbReference type="SUPFAM" id="SSF49842">
    <property type="entry name" value="TNF-like"/>
    <property type="match status" value="1"/>
</dbReference>
<dbReference type="GO" id="GO:0005164">
    <property type="term" value="F:tumor necrosis factor receptor binding"/>
    <property type="evidence" value="ECO:0007669"/>
    <property type="project" value="InterPro"/>
</dbReference>
<name>A0A6G1Q1K4_CHAAH</name>
<dbReference type="InterPro" id="IPR006053">
    <property type="entry name" value="TNF"/>
</dbReference>
<dbReference type="Pfam" id="PF00229">
    <property type="entry name" value="TNF"/>
    <property type="match status" value="1"/>
</dbReference>
<evidence type="ECO:0000313" key="8">
    <source>
        <dbReference type="Proteomes" id="UP000503349"/>
    </source>
</evidence>
<dbReference type="GO" id="GO:0005615">
    <property type="term" value="C:extracellular space"/>
    <property type="evidence" value="ECO:0007669"/>
    <property type="project" value="UniProtKB-KW"/>
</dbReference>
<dbReference type="PROSITE" id="PS50049">
    <property type="entry name" value="THD_2"/>
    <property type="match status" value="1"/>
</dbReference>
<feature type="domain" description="THD" evidence="6">
    <location>
        <begin position="89"/>
        <end position="228"/>
    </location>
</feature>
<dbReference type="CDD" id="cd00184">
    <property type="entry name" value="TNF"/>
    <property type="match status" value="1"/>
</dbReference>
<reference evidence="7 8" key="1">
    <citation type="submission" date="2019-02" db="EMBL/GenBank/DDBJ databases">
        <title>Opniocepnalus argus genome.</title>
        <authorList>
            <person name="Zhou C."/>
            <person name="Xiao S."/>
        </authorList>
    </citation>
    <scope>NUCLEOTIDE SEQUENCE [LARGE SCALE GENOMIC DNA]</scope>
    <source>
        <strain evidence="7">OARG1902GOOAL</strain>
        <tissue evidence="7">Muscle</tissue>
    </source>
</reference>
<keyword evidence="5" id="KW-1133">Transmembrane helix</keyword>
<dbReference type="EMBL" id="CM015722">
    <property type="protein sequence ID" value="KAF3696274.1"/>
    <property type="molecule type" value="Genomic_DNA"/>
</dbReference>
<evidence type="ECO:0000256" key="5">
    <source>
        <dbReference type="SAM" id="Phobius"/>
    </source>
</evidence>
<dbReference type="PANTHER" id="PTHR11471:SF24">
    <property type="entry name" value="TUMOR NECROSIS FACTOR LIGAND SUPERFAMILY MEMBER 15"/>
    <property type="match status" value="1"/>
</dbReference>
<keyword evidence="4 5" id="KW-0472">Membrane</keyword>
<keyword evidence="5" id="KW-0812">Transmembrane</keyword>
<dbReference type="SMART" id="SM00207">
    <property type="entry name" value="TNF"/>
    <property type="match status" value="1"/>
</dbReference>
<dbReference type="PANTHER" id="PTHR11471">
    <property type="entry name" value="TUMOR NECROSIS FACTOR FAMILY MEMBER"/>
    <property type="match status" value="1"/>
</dbReference>
<sequence length="230" mass="25764">MEMFDRRLLSQWETSGMGEEGCCCCCCEGEAGLHRQHTLIQLLRKKESSLRRTGICFAVAAFLLILLAMASMVAVVLGVRGFQCQPIKQPANCTSVPNNRSTGRYLQWESNLGNAYCNGGFSYSNGALVVPKTGIYRVFLQMTYEINTCKDDVTLSLTVYTYSDGYKEDVRFLESTDTVSCRKKSWTKSLYTSGLIHLEANSKLRVQSLHPELIVSHEEQVFFGAQLLPP</sequence>
<dbReference type="InterPro" id="IPR006052">
    <property type="entry name" value="TNF_dom"/>
</dbReference>
<gene>
    <name evidence="7" type="ORF">EXN66_Car011951</name>
</gene>
<dbReference type="GO" id="GO:0005125">
    <property type="term" value="F:cytokine activity"/>
    <property type="evidence" value="ECO:0007669"/>
    <property type="project" value="UniProtKB-KW"/>
</dbReference>
<evidence type="ECO:0000256" key="3">
    <source>
        <dbReference type="ARBA" id="ARBA00022514"/>
    </source>
</evidence>
<evidence type="ECO:0000259" key="6">
    <source>
        <dbReference type="PROSITE" id="PS50049"/>
    </source>
</evidence>
<feature type="transmembrane region" description="Helical" evidence="5">
    <location>
        <begin position="54"/>
        <end position="79"/>
    </location>
</feature>
<accession>A0A6G1Q1K4</accession>
<keyword evidence="3" id="KW-0202">Cytokine</keyword>
<protein>
    <submittedName>
        <fullName evidence="7">Tumor necrosis factor ligand superfamily member 15</fullName>
    </submittedName>
</protein>
<evidence type="ECO:0000256" key="4">
    <source>
        <dbReference type="ARBA" id="ARBA00023136"/>
    </source>
</evidence>
<dbReference type="AlphaFoldDB" id="A0A6G1Q1K4"/>
<dbReference type="PRINTS" id="PR01234">
    <property type="entry name" value="TNECROSISFCT"/>
</dbReference>
<comment type="similarity">
    <text evidence="2">Belongs to the tumor necrosis factor family.</text>
</comment>
<reference evidence="8" key="2">
    <citation type="submission" date="2019-02" db="EMBL/GenBank/DDBJ databases">
        <title>Opniocepnalus argus Var Kimnra genome.</title>
        <authorList>
            <person name="Zhou C."/>
            <person name="Xiao S."/>
        </authorList>
    </citation>
    <scope>NUCLEOTIDE SEQUENCE [LARGE SCALE GENOMIC DNA]</scope>
</reference>